<gene>
    <name evidence="4" type="ORF">SAMN04488554_1950</name>
</gene>
<dbReference type="InterPro" id="IPR000644">
    <property type="entry name" value="CBS_dom"/>
</dbReference>
<name>A0A1H5HG50_9MICO</name>
<dbReference type="PROSITE" id="PS51371">
    <property type="entry name" value="CBS"/>
    <property type="match status" value="2"/>
</dbReference>
<dbReference type="SUPFAM" id="SSF54631">
    <property type="entry name" value="CBS-domain pair"/>
    <property type="match status" value="1"/>
</dbReference>
<dbReference type="InterPro" id="IPR044725">
    <property type="entry name" value="CBSX3_CBS_dom"/>
</dbReference>
<keyword evidence="1 2" id="KW-0129">CBS domain</keyword>
<dbReference type="RefSeq" id="WP_089772728.1">
    <property type="nucleotide sequence ID" value="NZ_FNTX01000001.1"/>
</dbReference>
<dbReference type="PANTHER" id="PTHR43080:SF2">
    <property type="entry name" value="CBS DOMAIN-CONTAINING PROTEIN"/>
    <property type="match status" value="1"/>
</dbReference>
<dbReference type="SMART" id="SM00116">
    <property type="entry name" value="CBS"/>
    <property type="match status" value="2"/>
</dbReference>
<dbReference type="InterPro" id="IPR046342">
    <property type="entry name" value="CBS_dom_sf"/>
</dbReference>
<organism evidence="4 5">
    <name type="scientific">Ruania alba</name>
    <dbReference type="NCBI Taxonomy" id="648782"/>
    <lineage>
        <taxon>Bacteria</taxon>
        <taxon>Bacillati</taxon>
        <taxon>Actinomycetota</taxon>
        <taxon>Actinomycetes</taxon>
        <taxon>Micrococcales</taxon>
        <taxon>Ruaniaceae</taxon>
        <taxon>Ruania</taxon>
    </lineage>
</organism>
<dbReference type="Gene3D" id="3.10.580.10">
    <property type="entry name" value="CBS-domain"/>
    <property type="match status" value="1"/>
</dbReference>
<evidence type="ECO:0000259" key="3">
    <source>
        <dbReference type="PROSITE" id="PS51371"/>
    </source>
</evidence>
<dbReference type="CDD" id="cd04623">
    <property type="entry name" value="CBS_pair_bac_euk"/>
    <property type="match status" value="1"/>
</dbReference>
<evidence type="ECO:0000313" key="4">
    <source>
        <dbReference type="EMBL" id="SEE26973.1"/>
    </source>
</evidence>
<feature type="domain" description="CBS" evidence="3">
    <location>
        <begin position="77"/>
        <end position="132"/>
    </location>
</feature>
<protein>
    <submittedName>
        <fullName evidence="4">CBS domain-containing protein</fullName>
    </submittedName>
</protein>
<sequence length="143" mass="15650">MRISEVIRRKGATVVTVSPEATVTELLALLDEQNIGAVVVSADDGRTVSGIVTERDVVRRLHRTGPEVLGAPVSEVMTAEVHTCVPEDELEALARTMTEHRIRHLPVVVDGKLTAIVSIGDIVKHRIDELQSERDSLVDYVSH</sequence>
<dbReference type="Proteomes" id="UP000199220">
    <property type="component" value="Unassembled WGS sequence"/>
</dbReference>
<dbReference type="Pfam" id="PF00571">
    <property type="entry name" value="CBS"/>
    <property type="match status" value="2"/>
</dbReference>
<feature type="domain" description="CBS" evidence="3">
    <location>
        <begin position="7"/>
        <end position="67"/>
    </location>
</feature>
<dbReference type="AlphaFoldDB" id="A0A1H5HG50"/>
<proteinExistence type="predicted"/>
<keyword evidence="5" id="KW-1185">Reference proteome</keyword>
<evidence type="ECO:0000256" key="1">
    <source>
        <dbReference type="ARBA" id="ARBA00023122"/>
    </source>
</evidence>
<accession>A0A1H5HG50</accession>
<evidence type="ECO:0000313" key="5">
    <source>
        <dbReference type="Proteomes" id="UP000199220"/>
    </source>
</evidence>
<dbReference type="OrthoDB" id="9807125at2"/>
<dbReference type="STRING" id="648782.SAMN04488554_1950"/>
<dbReference type="InterPro" id="IPR051257">
    <property type="entry name" value="Diverse_CBS-Domain"/>
</dbReference>
<evidence type="ECO:0000256" key="2">
    <source>
        <dbReference type="PROSITE-ProRule" id="PRU00703"/>
    </source>
</evidence>
<dbReference type="PANTHER" id="PTHR43080">
    <property type="entry name" value="CBS DOMAIN-CONTAINING PROTEIN CBSX3, MITOCHONDRIAL"/>
    <property type="match status" value="1"/>
</dbReference>
<dbReference type="EMBL" id="FNTX01000001">
    <property type="protein sequence ID" value="SEE26973.1"/>
    <property type="molecule type" value="Genomic_DNA"/>
</dbReference>
<reference evidence="5" key="1">
    <citation type="submission" date="2016-10" db="EMBL/GenBank/DDBJ databases">
        <authorList>
            <person name="Varghese N."/>
            <person name="Submissions S."/>
        </authorList>
    </citation>
    <scope>NUCLEOTIDE SEQUENCE [LARGE SCALE GENOMIC DNA]</scope>
    <source>
        <strain evidence="5">DSM 21368</strain>
    </source>
</reference>